<dbReference type="Proteomes" id="UP000535908">
    <property type="component" value="Unassembled WGS sequence"/>
</dbReference>
<dbReference type="Pfam" id="PF02397">
    <property type="entry name" value="Bac_transf"/>
    <property type="match status" value="1"/>
</dbReference>
<proteinExistence type="inferred from homology"/>
<organism evidence="3 4">
    <name type="scientific">Listeria grandensis</name>
    <dbReference type="NCBI Taxonomy" id="1494963"/>
    <lineage>
        <taxon>Bacteria</taxon>
        <taxon>Bacillati</taxon>
        <taxon>Bacillota</taxon>
        <taxon>Bacilli</taxon>
        <taxon>Bacillales</taxon>
        <taxon>Listeriaceae</taxon>
        <taxon>Listeria</taxon>
    </lineage>
</organism>
<dbReference type="PANTHER" id="PTHR30576:SF0">
    <property type="entry name" value="UNDECAPRENYL-PHOSPHATE N-ACETYLGALACTOSAMINYL 1-PHOSPHATE TRANSFERASE-RELATED"/>
    <property type="match status" value="1"/>
</dbReference>
<protein>
    <submittedName>
        <fullName evidence="3">Sugar transferase</fullName>
    </submittedName>
</protein>
<keyword evidence="3" id="KW-0808">Transferase</keyword>
<sequence>MNSLNKISKRMMDIILALCLLAVTSPLLFITAILIKLEDGGKVIFRQTRTGRNGVPFTIYKFRTMRENHGVKAVSDQNLATFEGGVPDHFVYKCTDQQSVAISKMGHILRKYSIDELPQIMNILIGNMSFVGPRPELTDITKYYSDYQLKRLEVKPGLTGLAQINGRSNITNGEKIDYDITYVKQCSIKLDVSICWKTFIYVISGKDAV</sequence>
<gene>
    <name evidence="3" type="ORF">HCA69_05710</name>
</gene>
<reference evidence="3 4" key="1">
    <citation type="submission" date="2020-03" db="EMBL/GenBank/DDBJ databases">
        <title>Soil Listeria distribution.</title>
        <authorList>
            <person name="Liao J."/>
            <person name="Wiedmann M."/>
        </authorList>
    </citation>
    <scope>NUCLEOTIDE SEQUENCE [LARGE SCALE GENOMIC DNA]</scope>
    <source>
        <strain evidence="3 4">FSL L7-0741</strain>
    </source>
</reference>
<evidence type="ECO:0000259" key="2">
    <source>
        <dbReference type="Pfam" id="PF02397"/>
    </source>
</evidence>
<evidence type="ECO:0000313" key="4">
    <source>
        <dbReference type="Proteomes" id="UP000535908"/>
    </source>
</evidence>
<dbReference type="AlphaFoldDB" id="A0A7X0Y2L1"/>
<name>A0A7X0Y2L1_9LIST</name>
<evidence type="ECO:0000256" key="1">
    <source>
        <dbReference type="ARBA" id="ARBA00006464"/>
    </source>
</evidence>
<comment type="similarity">
    <text evidence="1">Belongs to the bacterial sugar transferase family.</text>
</comment>
<dbReference type="EMBL" id="JAARWN010000003">
    <property type="protein sequence ID" value="MBC1935855.1"/>
    <property type="molecule type" value="Genomic_DNA"/>
</dbReference>
<dbReference type="InterPro" id="IPR003362">
    <property type="entry name" value="Bact_transf"/>
</dbReference>
<dbReference type="RefSeq" id="WP_185525735.1">
    <property type="nucleotide sequence ID" value="NZ_JAARWN010000003.1"/>
</dbReference>
<evidence type="ECO:0000313" key="3">
    <source>
        <dbReference type="EMBL" id="MBC1935855.1"/>
    </source>
</evidence>
<comment type="caution">
    <text evidence="3">The sequence shown here is derived from an EMBL/GenBank/DDBJ whole genome shotgun (WGS) entry which is preliminary data.</text>
</comment>
<feature type="domain" description="Bacterial sugar transferase" evidence="2">
    <location>
        <begin position="9"/>
        <end position="203"/>
    </location>
</feature>
<dbReference type="GO" id="GO:0016780">
    <property type="term" value="F:phosphotransferase activity, for other substituted phosphate groups"/>
    <property type="evidence" value="ECO:0007669"/>
    <property type="project" value="TreeGrafter"/>
</dbReference>
<accession>A0A7X0Y2L1</accession>
<dbReference type="PANTHER" id="PTHR30576">
    <property type="entry name" value="COLANIC BIOSYNTHESIS UDP-GLUCOSE LIPID CARRIER TRANSFERASE"/>
    <property type="match status" value="1"/>
</dbReference>